<organism evidence="1 2">
    <name type="scientific">Termitidicoccus mucosus</name>
    <dbReference type="NCBI Taxonomy" id="1184151"/>
    <lineage>
        <taxon>Bacteria</taxon>
        <taxon>Pseudomonadati</taxon>
        <taxon>Verrucomicrobiota</taxon>
        <taxon>Opitutia</taxon>
        <taxon>Opitutales</taxon>
        <taxon>Opitutaceae</taxon>
        <taxon>Termitidicoccus</taxon>
    </lineage>
</organism>
<keyword evidence="2" id="KW-1185">Reference proteome</keyword>
<accession>A0A178IA44</accession>
<gene>
    <name evidence="1" type="ORF">AW736_25960</name>
</gene>
<dbReference type="Proteomes" id="UP000078486">
    <property type="component" value="Unassembled WGS sequence"/>
</dbReference>
<protein>
    <submittedName>
        <fullName evidence="1">Uncharacterized protein</fullName>
    </submittedName>
</protein>
<comment type="caution">
    <text evidence="1">The sequence shown here is derived from an EMBL/GenBank/DDBJ whole genome shotgun (WGS) entry which is preliminary data.</text>
</comment>
<dbReference type="AlphaFoldDB" id="A0A178IA44"/>
<evidence type="ECO:0000313" key="1">
    <source>
        <dbReference type="EMBL" id="OAM86903.1"/>
    </source>
</evidence>
<dbReference type="EMBL" id="LRRQ01000192">
    <property type="protein sequence ID" value="OAM86903.1"/>
    <property type="molecule type" value="Genomic_DNA"/>
</dbReference>
<proteinExistence type="predicted"/>
<reference evidence="1 2" key="1">
    <citation type="submission" date="2016-01" db="EMBL/GenBank/DDBJ databases">
        <title>High potential of lignocellulose degradation of a new Verrucomicrobia species.</title>
        <authorList>
            <person name="Wang Y."/>
            <person name="Shi Y."/>
            <person name="Qiu Z."/>
            <person name="Liu S."/>
            <person name="Yang H."/>
        </authorList>
    </citation>
    <scope>NUCLEOTIDE SEQUENCE [LARGE SCALE GENOMIC DNA]</scope>
    <source>
        <strain evidence="1 2">TSB47</strain>
    </source>
</reference>
<evidence type="ECO:0000313" key="2">
    <source>
        <dbReference type="Proteomes" id="UP000078486"/>
    </source>
</evidence>
<sequence>MHRSIRLIILIAAYTCTELVKPHTAIPNNDTAAQVAIGEMNFDAFCVSVPPYPAKTGNNTRLKKNKPNSQVAIPYSTAISK</sequence>
<name>A0A178IA44_9BACT</name>